<accession>A0A1G8BFU5</accession>
<evidence type="ECO:0000259" key="1">
    <source>
        <dbReference type="SMART" id="SM00897"/>
    </source>
</evidence>
<dbReference type="PANTHER" id="PTHR40252">
    <property type="entry name" value="BLR0328 PROTEIN"/>
    <property type="match status" value="1"/>
</dbReference>
<dbReference type="Pfam" id="PF08495">
    <property type="entry name" value="FIST"/>
    <property type="match status" value="1"/>
</dbReference>
<dbReference type="InterPro" id="IPR013702">
    <property type="entry name" value="FIST_domain_N"/>
</dbReference>
<dbReference type="Proteomes" id="UP000198607">
    <property type="component" value="Unassembled WGS sequence"/>
</dbReference>
<dbReference type="STRING" id="83767.SAMN05660652_01502"/>
<dbReference type="AlphaFoldDB" id="A0A1G8BFU5"/>
<evidence type="ECO:0000259" key="2">
    <source>
        <dbReference type="SMART" id="SM01204"/>
    </source>
</evidence>
<name>A0A1G8BFU5_9RHOO</name>
<dbReference type="SMART" id="SM01204">
    <property type="entry name" value="FIST_C"/>
    <property type="match status" value="1"/>
</dbReference>
<evidence type="ECO:0000313" key="3">
    <source>
        <dbReference type="EMBL" id="SDH31893.1"/>
    </source>
</evidence>
<feature type="domain" description="FIST C-domain" evidence="2">
    <location>
        <begin position="221"/>
        <end position="360"/>
    </location>
</feature>
<organism evidence="3 4">
    <name type="scientific">Propionivibrio dicarboxylicus</name>
    <dbReference type="NCBI Taxonomy" id="83767"/>
    <lineage>
        <taxon>Bacteria</taxon>
        <taxon>Pseudomonadati</taxon>
        <taxon>Pseudomonadota</taxon>
        <taxon>Betaproteobacteria</taxon>
        <taxon>Rhodocyclales</taxon>
        <taxon>Rhodocyclaceae</taxon>
        <taxon>Propionivibrio</taxon>
    </lineage>
</organism>
<protein>
    <submittedName>
        <fullName evidence="3">Uncharacterized conserved protein, contains FIST_N domain</fullName>
    </submittedName>
</protein>
<dbReference type="PANTHER" id="PTHR40252:SF2">
    <property type="entry name" value="BLR0328 PROTEIN"/>
    <property type="match status" value="1"/>
</dbReference>
<dbReference type="SMART" id="SM00897">
    <property type="entry name" value="FIST"/>
    <property type="match status" value="1"/>
</dbReference>
<dbReference type="EMBL" id="FNCY01000005">
    <property type="protein sequence ID" value="SDH31893.1"/>
    <property type="molecule type" value="Genomic_DNA"/>
</dbReference>
<gene>
    <name evidence="3" type="ORF">SAMN05660652_01502</name>
</gene>
<dbReference type="InterPro" id="IPR019494">
    <property type="entry name" value="FIST_C"/>
</dbReference>
<dbReference type="Pfam" id="PF10442">
    <property type="entry name" value="FIST_C"/>
    <property type="match status" value="1"/>
</dbReference>
<keyword evidence="4" id="KW-1185">Reference proteome</keyword>
<reference evidence="3 4" key="1">
    <citation type="submission" date="2016-10" db="EMBL/GenBank/DDBJ databases">
        <authorList>
            <person name="de Groot N.N."/>
        </authorList>
    </citation>
    <scope>NUCLEOTIDE SEQUENCE [LARGE SCALE GENOMIC DNA]</scope>
    <source>
        <strain evidence="3 4">DSM 5885</strain>
    </source>
</reference>
<feature type="domain" description="FIST" evidence="1">
    <location>
        <begin position="26"/>
        <end position="220"/>
    </location>
</feature>
<sequence>MKRYRYFAPDAVDTLGARLTAWRQSAADMGVFVLLAEKDQGRIGEIQSTCRALGVPVVGGVFPALVTEGGIVDRGLVAFVLDPMPPWCLIGDLDAAGDDAAARLADEVSARLMTGTPATERPQLFLAFDALIPHIGTILDGLYERLENTVSYSGVNVGSESFEPIASLFDGERSVTHGVLGFFWPAATEVVARHEYTASPKRMQATTTCGNCVDTIDDRPAIEAYRQQILAEYGVDVTAENFYQHAVHFPLGMASAFDCLVRIPVALDADGSLRCVGEIPERTALQVLKAPALEDSRCVAAIGEALAGGDAAGSVLVFYCAGRCLHFGREGADVELAGLRERVAVGGMCGALSLGEIVSDDDQFGMPRFHNAAIVCIR</sequence>
<proteinExistence type="predicted"/>
<evidence type="ECO:0000313" key="4">
    <source>
        <dbReference type="Proteomes" id="UP000198607"/>
    </source>
</evidence>